<evidence type="ECO:0000313" key="2">
    <source>
        <dbReference type="Proteomes" id="UP001196068"/>
    </source>
</evidence>
<dbReference type="Proteomes" id="UP001196068">
    <property type="component" value="Unassembled WGS sequence"/>
</dbReference>
<dbReference type="RefSeq" id="WP_211875492.1">
    <property type="nucleotide sequence ID" value="NZ_JAAEDH010000020.1"/>
</dbReference>
<sequence>MPALRLRGAATLVVAGQGVRISGGPFDALPPGANGLCLEAGAARIGEARWRLDIPDYQVPEPEALRLVLGSMLVAMTTAPDAAYHIGCLAGLGRTGLALACLARMSGIAGDPVLWVRANYHPKAVENPAQEAFVRGFTA</sequence>
<reference evidence="1" key="2">
    <citation type="journal article" date="2021" name="Syst. Appl. Microbiol.">
        <title>Roseomonas hellenica sp. nov., isolated from roots of wild-growing Alkanna tinctoria.</title>
        <authorList>
            <person name="Rat A."/>
            <person name="Naranjo H.D."/>
            <person name="Lebbe L."/>
            <person name="Cnockaert M."/>
            <person name="Krigas N."/>
            <person name="Grigoriadou K."/>
            <person name="Maloupa E."/>
            <person name="Willems A."/>
        </authorList>
    </citation>
    <scope>NUCLEOTIDE SEQUENCE</scope>
    <source>
        <strain evidence="1">LMG 28251</strain>
    </source>
</reference>
<dbReference type="EMBL" id="JAAEDH010000020">
    <property type="protein sequence ID" value="MBR0656628.1"/>
    <property type="molecule type" value="Genomic_DNA"/>
</dbReference>
<accession>A0AAF1K4L2</accession>
<dbReference type="AlphaFoldDB" id="A0AAF1K4L2"/>
<dbReference type="InterPro" id="IPR029021">
    <property type="entry name" value="Prot-tyrosine_phosphatase-like"/>
</dbReference>
<organism evidence="1 2">
    <name type="scientific">Plastoroseomonas arctica</name>
    <dbReference type="NCBI Taxonomy" id="1509237"/>
    <lineage>
        <taxon>Bacteria</taxon>
        <taxon>Pseudomonadati</taxon>
        <taxon>Pseudomonadota</taxon>
        <taxon>Alphaproteobacteria</taxon>
        <taxon>Acetobacterales</taxon>
        <taxon>Acetobacteraceae</taxon>
        <taxon>Plastoroseomonas</taxon>
    </lineage>
</organism>
<evidence type="ECO:0000313" key="1">
    <source>
        <dbReference type="EMBL" id="MBR0656628.1"/>
    </source>
</evidence>
<reference evidence="1" key="1">
    <citation type="submission" date="2020-01" db="EMBL/GenBank/DDBJ databases">
        <authorList>
            <person name="Rat A."/>
        </authorList>
    </citation>
    <scope>NUCLEOTIDE SEQUENCE</scope>
    <source>
        <strain evidence="1">LMG 28251</strain>
    </source>
</reference>
<gene>
    <name evidence="1" type="ORF">GXW79_16230</name>
</gene>
<keyword evidence="2" id="KW-1185">Reference proteome</keyword>
<proteinExistence type="predicted"/>
<evidence type="ECO:0008006" key="3">
    <source>
        <dbReference type="Google" id="ProtNLM"/>
    </source>
</evidence>
<name>A0AAF1K4L2_9PROT</name>
<comment type="caution">
    <text evidence="1">The sequence shown here is derived from an EMBL/GenBank/DDBJ whole genome shotgun (WGS) entry which is preliminary data.</text>
</comment>
<dbReference type="SUPFAM" id="SSF52799">
    <property type="entry name" value="(Phosphotyrosine protein) phosphatases II"/>
    <property type="match status" value="1"/>
</dbReference>
<protein>
    <recommendedName>
        <fullName evidence="3">Tyrosine specific protein phosphatases domain-containing protein</fullName>
    </recommendedName>
</protein>
<dbReference type="Gene3D" id="3.90.190.10">
    <property type="entry name" value="Protein tyrosine phosphatase superfamily"/>
    <property type="match status" value="1"/>
</dbReference>